<protein>
    <submittedName>
        <fullName evidence="3">Similar to Myocardin acc. no. Q8VIM5</fullName>
    </submittedName>
</protein>
<evidence type="ECO:0000313" key="3">
    <source>
        <dbReference type="EMBL" id="CCX12860.1"/>
    </source>
</evidence>
<reference evidence="3 4" key="1">
    <citation type="journal article" date="2013" name="PLoS Genet.">
        <title>The genome and development-dependent transcriptomes of Pyronema confluens: a window into fungal evolution.</title>
        <authorList>
            <person name="Traeger S."/>
            <person name="Altegoer F."/>
            <person name="Freitag M."/>
            <person name="Gabaldon T."/>
            <person name="Kempken F."/>
            <person name="Kumar A."/>
            <person name="Marcet-Houben M."/>
            <person name="Poggeler S."/>
            <person name="Stajich J.E."/>
            <person name="Nowrousian M."/>
        </authorList>
    </citation>
    <scope>NUCLEOTIDE SEQUENCE [LARGE SCALE GENOMIC DNA]</scope>
    <source>
        <strain evidence="4">CBS 100304</strain>
        <tissue evidence="3">Vegetative mycelium</tissue>
    </source>
</reference>
<feature type="compositionally biased region" description="Low complexity" evidence="1">
    <location>
        <begin position="173"/>
        <end position="196"/>
    </location>
</feature>
<feature type="domain" description="SAP" evidence="2">
    <location>
        <begin position="8"/>
        <end position="42"/>
    </location>
</feature>
<dbReference type="STRING" id="1076935.U4L669"/>
<feature type="compositionally biased region" description="Acidic residues" evidence="1">
    <location>
        <begin position="369"/>
        <end position="378"/>
    </location>
</feature>
<feature type="region of interest" description="Disordered" evidence="1">
    <location>
        <begin position="40"/>
        <end position="285"/>
    </location>
</feature>
<dbReference type="AlphaFoldDB" id="U4L669"/>
<dbReference type="InterPro" id="IPR032552">
    <property type="entry name" value="RSB_motif"/>
</dbReference>
<dbReference type="Gene3D" id="1.10.720.30">
    <property type="entry name" value="SAP domain"/>
    <property type="match status" value="1"/>
</dbReference>
<dbReference type="EMBL" id="HF935725">
    <property type="protein sequence ID" value="CCX12860.1"/>
    <property type="molecule type" value="Genomic_DNA"/>
</dbReference>
<feature type="compositionally biased region" description="Basic and acidic residues" evidence="1">
    <location>
        <begin position="65"/>
        <end position="87"/>
    </location>
</feature>
<dbReference type="Pfam" id="PF16294">
    <property type="entry name" value="RSB_motif"/>
    <property type="match status" value="1"/>
</dbReference>
<dbReference type="PROSITE" id="PS50800">
    <property type="entry name" value="SAP"/>
    <property type="match status" value="1"/>
</dbReference>
<feature type="compositionally biased region" description="Acidic residues" evidence="1">
    <location>
        <begin position="47"/>
        <end position="64"/>
    </location>
</feature>
<evidence type="ECO:0000313" key="4">
    <source>
        <dbReference type="Proteomes" id="UP000018144"/>
    </source>
</evidence>
<gene>
    <name evidence="3" type="ORF">PCON_12454</name>
</gene>
<dbReference type="PANTHER" id="PTHR47031:SF3">
    <property type="entry name" value="SAP DOMAIN-CONTAINING PROTEIN"/>
    <property type="match status" value="1"/>
</dbReference>
<dbReference type="PANTHER" id="PTHR47031">
    <property type="entry name" value="SAP DNA-BINDING DOMAIN-CONTAINING PROTEIN"/>
    <property type="match status" value="1"/>
</dbReference>
<feature type="compositionally biased region" description="Basic and acidic residues" evidence="1">
    <location>
        <begin position="560"/>
        <end position="569"/>
    </location>
</feature>
<organism evidence="3 4">
    <name type="scientific">Pyronema omphalodes (strain CBS 100304)</name>
    <name type="common">Pyronema confluens</name>
    <dbReference type="NCBI Taxonomy" id="1076935"/>
    <lineage>
        <taxon>Eukaryota</taxon>
        <taxon>Fungi</taxon>
        <taxon>Dikarya</taxon>
        <taxon>Ascomycota</taxon>
        <taxon>Pezizomycotina</taxon>
        <taxon>Pezizomycetes</taxon>
        <taxon>Pezizales</taxon>
        <taxon>Pyronemataceae</taxon>
        <taxon>Pyronema</taxon>
    </lineage>
</organism>
<evidence type="ECO:0000256" key="1">
    <source>
        <dbReference type="SAM" id="MobiDB-lite"/>
    </source>
</evidence>
<accession>U4L669</accession>
<feature type="compositionally biased region" description="Low complexity" evidence="1">
    <location>
        <begin position="109"/>
        <end position="120"/>
    </location>
</feature>
<dbReference type="SUPFAM" id="SSF68906">
    <property type="entry name" value="SAP domain"/>
    <property type="match status" value="1"/>
</dbReference>
<proteinExistence type="predicted"/>
<feature type="compositionally biased region" description="Basic and acidic residues" evidence="1">
    <location>
        <begin position="163"/>
        <end position="172"/>
    </location>
</feature>
<dbReference type="Proteomes" id="UP000018144">
    <property type="component" value="Unassembled WGS sequence"/>
</dbReference>
<dbReference type="Pfam" id="PF02037">
    <property type="entry name" value="SAP"/>
    <property type="match status" value="1"/>
</dbReference>
<dbReference type="OrthoDB" id="5348404at2759"/>
<feature type="region of interest" description="Disordered" evidence="1">
    <location>
        <begin position="539"/>
        <end position="572"/>
    </location>
</feature>
<dbReference type="InterPro" id="IPR036361">
    <property type="entry name" value="SAP_dom_sf"/>
</dbReference>
<dbReference type="InterPro" id="IPR034257">
    <property type="entry name" value="Acinus_RRM"/>
</dbReference>
<dbReference type="InterPro" id="IPR003034">
    <property type="entry name" value="SAP_dom"/>
</dbReference>
<feature type="compositionally biased region" description="Low complexity" evidence="1">
    <location>
        <begin position="127"/>
        <end position="138"/>
    </location>
</feature>
<name>U4L669_PYROM</name>
<evidence type="ECO:0000259" key="2">
    <source>
        <dbReference type="PROSITE" id="PS50800"/>
    </source>
</evidence>
<feature type="compositionally biased region" description="Basic and acidic residues" evidence="1">
    <location>
        <begin position="242"/>
        <end position="270"/>
    </location>
</feature>
<dbReference type="eggNOG" id="ENOG502S2D0">
    <property type="taxonomic scope" value="Eukaryota"/>
</dbReference>
<dbReference type="OMA" id="SKCFVAY"/>
<keyword evidence="4" id="KW-1185">Reference proteome</keyword>
<feature type="compositionally biased region" description="Low complexity" evidence="1">
    <location>
        <begin position="88"/>
        <end position="102"/>
    </location>
</feature>
<feature type="region of interest" description="Disordered" evidence="1">
    <location>
        <begin position="318"/>
        <end position="384"/>
    </location>
</feature>
<sequence>MALDPDNLMSLKVTELRAELKKRGLPATGLKQALVDRLREDLVKEEPEVEEEEEEDAEGEDEEKEAAPEEAKEVEQEVTPEETKEATPEVATPEVAVEATPEVVEEATQEVAAPEITTPEVVEEATQEVAAPEITTPEVAEEATPEEAQKEVEQDATPAQETHAVDETHAAEETPAAEPQQQQQEQETQQETSQATDDVTMDDAPVAKLEKVEEQQVPEAALPTPPEQDTPAPVDVKEEEEEAKKEVTEAKDEPAEGVKQDVKEELKEAEPEQLPAAPSDKPTLISTEPARETVLTADQIPPIPAPDAMEVDPIDILKRKRRSGSPVPGTVSPTTKKARADTGPIPPRNRDARFKGLFNDTAPAPEADREAEDDDEAPIEPAMHPATRAVYISNLIRPLQEHALKSHVLALACRDQEPEEGLIETFFLDSVKSHALIVFSNLTAANRVRVGIHNKIFPSEKHRKPLWADFVPEESVLGWIEREQSRGMSTRWEVIYEKVGEEVVAELAELGAAGKAVRGRLADRIGSFDAGAGAGRNRGSIDLLNAPTGPRRGSDAPAEATHKPTEKRGPIVMNLDQLFRSTTTKPKLYYLPVDEKIALERLAKQGRDAKGRI</sequence>
<dbReference type="SMART" id="SM00513">
    <property type="entry name" value="SAP"/>
    <property type="match status" value="1"/>
</dbReference>
<dbReference type="CDD" id="cd12432">
    <property type="entry name" value="RRM_ACINU"/>
    <property type="match status" value="1"/>
</dbReference>